<reference evidence="4" key="1">
    <citation type="submission" date="2015-07" db="EMBL/GenBank/DDBJ databases">
        <title>Whole genome sequence of an Ensifer adhaerens strain isolated from a cave pool in the Wind Cave National Park.</title>
        <authorList>
            <person name="Eng W.W.H."/>
            <person name="Gan H.M."/>
            <person name="Barton H.A."/>
            <person name="Savka M.A."/>
        </authorList>
    </citation>
    <scope>NUCLEOTIDE SEQUENCE [LARGE SCALE GENOMIC DNA]</scope>
    <source>
        <strain evidence="4">SD006</strain>
    </source>
</reference>
<comment type="caution">
    <text evidence="3">The sequence shown here is derived from an EMBL/GenBank/DDBJ whole genome shotgun (WGS) entry which is preliminary data.</text>
</comment>
<feature type="transmembrane region" description="Helical" evidence="2">
    <location>
        <begin position="43"/>
        <end position="61"/>
    </location>
</feature>
<evidence type="ECO:0000313" key="3">
    <source>
        <dbReference type="EMBL" id="KOF17869.1"/>
    </source>
</evidence>
<dbReference type="OrthoDB" id="8305526at2"/>
<organism evidence="3 4">
    <name type="scientific">Ensifer adhaerens</name>
    <name type="common">Sinorhizobium morelense</name>
    <dbReference type="NCBI Taxonomy" id="106592"/>
    <lineage>
        <taxon>Bacteria</taxon>
        <taxon>Pseudomonadati</taxon>
        <taxon>Pseudomonadota</taxon>
        <taxon>Alphaproteobacteria</taxon>
        <taxon>Hyphomicrobiales</taxon>
        <taxon>Rhizobiaceae</taxon>
        <taxon>Sinorhizobium/Ensifer group</taxon>
        <taxon>Ensifer</taxon>
    </lineage>
</organism>
<dbReference type="RefSeq" id="WP_053249792.1">
    <property type="nucleotide sequence ID" value="NZ_LGAP01000009.1"/>
</dbReference>
<keyword evidence="2" id="KW-0472">Membrane</keyword>
<evidence type="ECO:0000256" key="2">
    <source>
        <dbReference type="SAM" id="Phobius"/>
    </source>
</evidence>
<dbReference type="PATRIC" id="fig|106592.7.peg.7516"/>
<gene>
    <name evidence="3" type="ORF">AC244_16010</name>
</gene>
<evidence type="ECO:0000313" key="4">
    <source>
        <dbReference type="Proteomes" id="UP000037425"/>
    </source>
</evidence>
<dbReference type="EMBL" id="LGAP01000009">
    <property type="protein sequence ID" value="KOF17869.1"/>
    <property type="molecule type" value="Genomic_DNA"/>
</dbReference>
<keyword evidence="1" id="KW-0175">Coiled coil</keyword>
<protein>
    <submittedName>
        <fullName evidence="3">Uncharacterized protein</fullName>
    </submittedName>
</protein>
<dbReference type="AlphaFoldDB" id="A0A0L8BTM3"/>
<evidence type="ECO:0000256" key="1">
    <source>
        <dbReference type="SAM" id="Coils"/>
    </source>
</evidence>
<accession>A0A0L8BTM3</accession>
<keyword evidence="2" id="KW-1133">Transmembrane helix</keyword>
<proteinExistence type="predicted"/>
<sequence>MRWFGPATIVVVFSVIIFGDPKADFGFCTGNPEEHCFREWVSATSGWFAGVAAFISIALLARQVKDAQMQYQSAEMQRLEAQANIARQIINAVAAVRITIDARRRELGKLKADPADTRALNRCLGVMETGINDFSRRAFDDFEAITWPGHLDIQQVRSGMKANLNYMKTVRDMALKQTPDWRQWIDDMLVTIGDTGIEHQSIYCNQLELLANEMITRWSTAVAGRSNR</sequence>
<dbReference type="Proteomes" id="UP000037425">
    <property type="component" value="Unassembled WGS sequence"/>
</dbReference>
<feature type="coiled-coil region" evidence="1">
    <location>
        <begin position="57"/>
        <end position="84"/>
    </location>
</feature>
<keyword evidence="2" id="KW-0812">Transmembrane</keyword>
<name>A0A0L8BTM3_ENSAD</name>